<comment type="caution">
    <text evidence="7">The sequence shown here is derived from an EMBL/GenBank/DDBJ whole genome shotgun (WGS) entry which is preliminary data.</text>
</comment>
<dbReference type="InterPro" id="IPR016181">
    <property type="entry name" value="Acyl_CoA_acyltransferase"/>
</dbReference>
<keyword evidence="5" id="KW-0688">Ribosomal frameshifting</keyword>
<dbReference type="Proteomes" id="UP000701341">
    <property type="component" value="Unassembled WGS sequence"/>
</dbReference>
<evidence type="ECO:0000256" key="6">
    <source>
        <dbReference type="SAM" id="Phobius"/>
    </source>
</evidence>
<dbReference type="Pfam" id="PF02100">
    <property type="entry name" value="ODC_AZ"/>
    <property type="match status" value="2"/>
</dbReference>
<gene>
    <name evidence="7" type="ORF">PCG10_001126</name>
</gene>
<dbReference type="Gene3D" id="3.40.630.60">
    <property type="match status" value="1"/>
</dbReference>
<dbReference type="SUPFAM" id="SSF55729">
    <property type="entry name" value="Acyl-CoA N-acyltransferases (Nat)"/>
    <property type="match status" value="1"/>
</dbReference>
<evidence type="ECO:0000313" key="8">
    <source>
        <dbReference type="Proteomes" id="UP000701341"/>
    </source>
</evidence>
<proteinExistence type="inferred from homology"/>
<dbReference type="GO" id="GO:0075523">
    <property type="term" value="P:viral translational frameshifting"/>
    <property type="evidence" value="ECO:0007669"/>
    <property type="project" value="UniProtKB-KW"/>
</dbReference>
<evidence type="ECO:0000256" key="5">
    <source>
        <dbReference type="ARBA" id="ARBA00022758"/>
    </source>
</evidence>
<keyword evidence="6" id="KW-0472">Membrane</keyword>
<organism evidence="7 8">
    <name type="scientific">Penicillium crustosum</name>
    <name type="common">Blue mold fungus</name>
    <dbReference type="NCBI Taxonomy" id="36656"/>
    <lineage>
        <taxon>Eukaryota</taxon>
        <taxon>Fungi</taxon>
        <taxon>Dikarya</taxon>
        <taxon>Ascomycota</taxon>
        <taxon>Pezizomycotina</taxon>
        <taxon>Eurotiomycetes</taxon>
        <taxon>Eurotiomycetidae</taxon>
        <taxon>Eurotiales</taxon>
        <taxon>Aspergillaceae</taxon>
        <taxon>Penicillium</taxon>
    </lineage>
</organism>
<comment type="subunit">
    <text evidence="3">Interacts with ODC and thereby sterically blocks ODC homodimerization.</text>
</comment>
<dbReference type="InterPro" id="IPR002993">
    <property type="entry name" value="ODC_AZ"/>
</dbReference>
<dbReference type="GO" id="GO:0008073">
    <property type="term" value="F:ornithine decarboxylase inhibitor activity"/>
    <property type="evidence" value="ECO:0007669"/>
    <property type="project" value="InterPro"/>
</dbReference>
<dbReference type="PANTHER" id="PTHR10279:SF10">
    <property type="entry name" value="ORNITHINE DECARBOXYLASE ANTIZYME"/>
    <property type="match status" value="1"/>
</dbReference>
<evidence type="ECO:0000256" key="2">
    <source>
        <dbReference type="ARBA" id="ARBA00008796"/>
    </source>
</evidence>
<evidence type="ECO:0000256" key="3">
    <source>
        <dbReference type="ARBA" id="ARBA00011486"/>
    </source>
</evidence>
<comment type="function">
    <text evidence="1">Ornithine decarboxylase (ODC) antizyme protein that negatively regulates ODC activity and intracellular polyamine biosynthesis in response to increased intracellular polyamine levels. Binds to ODC monomers, inhibiting the assembly of the functional ODC homodimer, and targets the monomers for ubiquitin-independent proteolytic destruction by the 26S proteasome.</text>
</comment>
<reference evidence="7" key="1">
    <citation type="submission" date="2020-02" db="EMBL/GenBank/DDBJ databases">
        <authorList>
            <person name="Lichtner F.J."/>
        </authorList>
    </citation>
    <scope>NUCLEOTIDE SEQUENCE</scope>
    <source>
        <strain evidence="7">G10</strain>
    </source>
</reference>
<protein>
    <recommendedName>
        <fullName evidence="4">Ornithine decarboxylase antizyme</fullName>
    </recommendedName>
</protein>
<dbReference type="AlphaFoldDB" id="A0A9P5KZY1"/>
<keyword evidence="6" id="KW-0812">Transmembrane</keyword>
<dbReference type="GO" id="GO:0045732">
    <property type="term" value="P:positive regulation of protein catabolic process"/>
    <property type="evidence" value="ECO:0007669"/>
    <property type="project" value="TreeGrafter"/>
</dbReference>
<keyword evidence="6" id="KW-1133">Transmembrane helix</keyword>
<dbReference type="PANTHER" id="PTHR10279">
    <property type="entry name" value="ORNITHINE DECARBOXYLASE ANTIZYME"/>
    <property type="match status" value="1"/>
</dbReference>
<dbReference type="InterPro" id="IPR038581">
    <property type="entry name" value="ODC_AZ_sf"/>
</dbReference>
<evidence type="ECO:0000256" key="1">
    <source>
        <dbReference type="ARBA" id="ARBA00002307"/>
    </source>
</evidence>
<feature type="transmembrane region" description="Helical" evidence="6">
    <location>
        <begin position="186"/>
        <end position="210"/>
    </location>
</feature>
<dbReference type="EMBL" id="JAAOZQ010000113">
    <property type="protein sequence ID" value="KAF7517548.1"/>
    <property type="molecule type" value="Genomic_DNA"/>
</dbReference>
<name>A0A9P5KZY1_PENCR</name>
<dbReference type="GO" id="GO:0005737">
    <property type="term" value="C:cytoplasm"/>
    <property type="evidence" value="ECO:0007669"/>
    <property type="project" value="TreeGrafter"/>
</dbReference>
<dbReference type="GO" id="GO:0005634">
    <property type="term" value="C:nucleus"/>
    <property type="evidence" value="ECO:0007669"/>
    <property type="project" value="TreeGrafter"/>
</dbReference>
<accession>A0A9P5KZY1</accession>
<comment type="similarity">
    <text evidence="2">Belongs to the ODC antizyme family.</text>
</comment>
<evidence type="ECO:0000313" key="7">
    <source>
        <dbReference type="EMBL" id="KAF7517548.1"/>
    </source>
</evidence>
<sequence length="276" mass="30949">MQRFLDQDSQSTVLATCYSAESSTSEVHGFHYCTTLGAGKYLGYSGIPEVPSGTKSSLLSPPHDILDSRAERIWPGNKPEYKGEAAHNIPEECERLFCDRLSATFLGERNSVGQESLGMDAFENIQSNQVGNPRHRIQRWIEVWDYSGDAIYRGFVAEHNKERTLFVFFEDRALEHGLKSGYAHPLFLVAGLHVFLIHPLTFFLSLIALFELADIATFGCSQIVACVSRSQRTDEMELVRSLGWCGFNLTTLAPWVSRGDQGSCLSNRWLFLVAEV</sequence>
<evidence type="ECO:0000256" key="4">
    <source>
        <dbReference type="ARBA" id="ARBA00017712"/>
    </source>
</evidence>
<keyword evidence="8" id="KW-1185">Reference proteome</keyword>